<dbReference type="SUPFAM" id="SSF46894">
    <property type="entry name" value="C-terminal effector domain of the bipartite response regulators"/>
    <property type="match status" value="1"/>
</dbReference>
<dbReference type="EMBL" id="LYPA01000071">
    <property type="protein sequence ID" value="OBR63516.1"/>
    <property type="molecule type" value="Genomic_DNA"/>
</dbReference>
<keyword evidence="4" id="KW-0804">Transcription</keyword>
<dbReference type="Gene3D" id="3.40.50.2300">
    <property type="match status" value="1"/>
</dbReference>
<keyword evidence="8" id="KW-1185">Reference proteome</keyword>
<dbReference type="Pfam" id="PF00072">
    <property type="entry name" value="Response_reg"/>
    <property type="match status" value="1"/>
</dbReference>
<dbReference type="InterPro" id="IPR005158">
    <property type="entry name" value="BTAD"/>
</dbReference>
<dbReference type="OrthoDB" id="3190595at2"/>
<protein>
    <recommendedName>
        <fullName evidence="6">Response regulatory domain-containing protein</fullName>
    </recommendedName>
</protein>
<dbReference type="SUPFAM" id="SSF52172">
    <property type="entry name" value="CheY-like"/>
    <property type="match status" value="1"/>
</dbReference>
<proteinExistence type="predicted"/>
<keyword evidence="2" id="KW-0805">Transcription regulation</keyword>
<dbReference type="Gene3D" id="1.10.10.10">
    <property type="entry name" value="Winged helix-like DNA-binding domain superfamily/Winged helix DNA-binding domain"/>
    <property type="match status" value="1"/>
</dbReference>
<dbReference type="GO" id="GO:0000160">
    <property type="term" value="P:phosphorelay signal transduction system"/>
    <property type="evidence" value="ECO:0007669"/>
    <property type="project" value="UniProtKB-KW"/>
</dbReference>
<dbReference type="STRING" id="1844972.A7K91_06055"/>
<dbReference type="GO" id="GO:0006355">
    <property type="term" value="P:regulation of DNA-templated transcription"/>
    <property type="evidence" value="ECO:0007669"/>
    <property type="project" value="InterPro"/>
</dbReference>
<sequence>MKIMLVDDERLALVQLEKALRSIAEPLLEAIEIVTLQNPVEVLEMAERFKPQAAFLDIHMPELSGLQVAEQLQERFPHISIVFLTAYDHYAIKAFELNAIDYLLKPLVQQRLEKSFQRLLLRARPLQEMDRPDTGRQPKVLFNSRTILVGKPGQSPELPKWRTNKAQELFAYLLMRRGEAVHKSTILELMLPELDKKKAMTQLYTVIYQIRQCLQALDLDITISNVSIQESYILRLGESVTVETEEWERQIEQARENLPAGYDTIAELLAEHDGGYLRDHDYLWAEHERERIRQLWLGQARLLASHLKEQGRLEEQLRLLERIQGLDPFHEAEGLAILTLYDRLGQYDRVLFYYNYLETVFREELDLPIPASVAAWMEQWRTRQ</sequence>
<evidence type="ECO:0000313" key="8">
    <source>
        <dbReference type="Proteomes" id="UP000092024"/>
    </source>
</evidence>
<dbReference type="Pfam" id="PF03704">
    <property type="entry name" value="BTAD"/>
    <property type="match status" value="1"/>
</dbReference>
<keyword evidence="1" id="KW-0902">Two-component regulatory system</keyword>
<organism evidence="7 8">
    <name type="scientific">Paenibacillus oryzae</name>
    <dbReference type="NCBI Taxonomy" id="1844972"/>
    <lineage>
        <taxon>Bacteria</taxon>
        <taxon>Bacillati</taxon>
        <taxon>Bacillota</taxon>
        <taxon>Bacilli</taxon>
        <taxon>Bacillales</taxon>
        <taxon>Paenibacillaceae</taxon>
        <taxon>Paenibacillus</taxon>
    </lineage>
</organism>
<dbReference type="GO" id="GO:0003677">
    <property type="term" value="F:DNA binding"/>
    <property type="evidence" value="ECO:0007669"/>
    <property type="project" value="UniProtKB-KW"/>
</dbReference>
<name>A0A1A5YD24_9BACL</name>
<dbReference type="InterPro" id="IPR016032">
    <property type="entry name" value="Sig_transdc_resp-reg_C-effctor"/>
</dbReference>
<keyword evidence="5" id="KW-0597">Phosphoprotein</keyword>
<evidence type="ECO:0000256" key="3">
    <source>
        <dbReference type="ARBA" id="ARBA00023125"/>
    </source>
</evidence>
<dbReference type="AlphaFoldDB" id="A0A1A5YD24"/>
<dbReference type="InterPro" id="IPR011006">
    <property type="entry name" value="CheY-like_superfamily"/>
</dbReference>
<gene>
    <name evidence="7" type="ORF">A7K91_06055</name>
</gene>
<evidence type="ECO:0000259" key="6">
    <source>
        <dbReference type="PROSITE" id="PS50110"/>
    </source>
</evidence>
<reference evidence="7 8" key="1">
    <citation type="submission" date="2016-05" db="EMBL/GenBank/DDBJ databases">
        <title>Paenibacillus oryzae. sp. nov., isolated from the rice root.</title>
        <authorList>
            <person name="Zhang J."/>
            <person name="Zhang X."/>
        </authorList>
    </citation>
    <scope>NUCLEOTIDE SEQUENCE [LARGE SCALE GENOMIC DNA]</scope>
    <source>
        <strain evidence="7 8">1DrF-4</strain>
    </source>
</reference>
<dbReference type="InterPro" id="IPR011990">
    <property type="entry name" value="TPR-like_helical_dom_sf"/>
</dbReference>
<evidence type="ECO:0000256" key="1">
    <source>
        <dbReference type="ARBA" id="ARBA00023012"/>
    </source>
</evidence>
<dbReference type="Gene3D" id="1.25.40.10">
    <property type="entry name" value="Tetratricopeptide repeat domain"/>
    <property type="match status" value="1"/>
</dbReference>
<dbReference type="InterPro" id="IPR036388">
    <property type="entry name" value="WH-like_DNA-bd_sf"/>
</dbReference>
<feature type="modified residue" description="4-aspartylphosphate" evidence="5">
    <location>
        <position position="57"/>
    </location>
</feature>
<evidence type="ECO:0000313" key="7">
    <source>
        <dbReference type="EMBL" id="OBR63516.1"/>
    </source>
</evidence>
<evidence type="ECO:0000256" key="2">
    <source>
        <dbReference type="ARBA" id="ARBA00023015"/>
    </source>
</evidence>
<accession>A0A1A5YD24</accession>
<dbReference type="PANTHER" id="PTHR35807">
    <property type="entry name" value="TRANSCRIPTIONAL REGULATOR REDD-RELATED"/>
    <property type="match status" value="1"/>
</dbReference>
<comment type="caution">
    <text evidence="7">The sequence shown here is derived from an EMBL/GenBank/DDBJ whole genome shotgun (WGS) entry which is preliminary data.</text>
</comment>
<dbReference type="InterPro" id="IPR001789">
    <property type="entry name" value="Sig_transdc_resp-reg_receiver"/>
</dbReference>
<dbReference type="PROSITE" id="PS50110">
    <property type="entry name" value="RESPONSE_REGULATORY"/>
    <property type="match status" value="1"/>
</dbReference>
<evidence type="ECO:0000256" key="4">
    <source>
        <dbReference type="ARBA" id="ARBA00023163"/>
    </source>
</evidence>
<dbReference type="SUPFAM" id="SSF48452">
    <property type="entry name" value="TPR-like"/>
    <property type="match status" value="1"/>
</dbReference>
<dbReference type="InterPro" id="IPR051677">
    <property type="entry name" value="AfsR-DnrI-RedD_regulator"/>
</dbReference>
<feature type="domain" description="Response regulatory" evidence="6">
    <location>
        <begin position="2"/>
        <end position="120"/>
    </location>
</feature>
<keyword evidence="3" id="KW-0238">DNA-binding</keyword>
<evidence type="ECO:0000256" key="5">
    <source>
        <dbReference type="PROSITE-ProRule" id="PRU00169"/>
    </source>
</evidence>
<dbReference type="SMART" id="SM00448">
    <property type="entry name" value="REC"/>
    <property type="match status" value="1"/>
</dbReference>
<dbReference type="SMART" id="SM01043">
    <property type="entry name" value="BTAD"/>
    <property type="match status" value="1"/>
</dbReference>
<dbReference type="Proteomes" id="UP000092024">
    <property type="component" value="Unassembled WGS sequence"/>
</dbReference>